<feature type="region of interest" description="Disordered" evidence="1">
    <location>
        <begin position="168"/>
        <end position="187"/>
    </location>
</feature>
<protein>
    <submittedName>
        <fullName evidence="2">Uncharacterized protein</fullName>
    </submittedName>
</protein>
<evidence type="ECO:0000313" key="2">
    <source>
        <dbReference type="EMBL" id="KAF3593435.1"/>
    </source>
</evidence>
<organism evidence="2 3">
    <name type="scientific">Brassica cretica</name>
    <name type="common">Mustard</name>
    <dbReference type="NCBI Taxonomy" id="69181"/>
    <lineage>
        <taxon>Eukaryota</taxon>
        <taxon>Viridiplantae</taxon>
        <taxon>Streptophyta</taxon>
        <taxon>Embryophyta</taxon>
        <taxon>Tracheophyta</taxon>
        <taxon>Spermatophyta</taxon>
        <taxon>Magnoliopsida</taxon>
        <taxon>eudicotyledons</taxon>
        <taxon>Gunneridae</taxon>
        <taxon>Pentapetalae</taxon>
        <taxon>rosids</taxon>
        <taxon>malvids</taxon>
        <taxon>Brassicales</taxon>
        <taxon>Brassicaceae</taxon>
        <taxon>Brassiceae</taxon>
        <taxon>Brassica</taxon>
    </lineage>
</organism>
<evidence type="ECO:0000256" key="1">
    <source>
        <dbReference type="SAM" id="MobiDB-lite"/>
    </source>
</evidence>
<name>A0ABQ7E9X5_BRACR</name>
<dbReference type="EMBL" id="QGKV02000299">
    <property type="protein sequence ID" value="KAF3593435.1"/>
    <property type="molecule type" value="Genomic_DNA"/>
</dbReference>
<accession>A0ABQ7E9X5</accession>
<dbReference type="Proteomes" id="UP000266723">
    <property type="component" value="Unassembled WGS sequence"/>
</dbReference>
<keyword evidence="3" id="KW-1185">Reference proteome</keyword>
<comment type="caution">
    <text evidence="2">The sequence shown here is derived from an EMBL/GenBank/DDBJ whole genome shotgun (WGS) entry which is preliminary data.</text>
</comment>
<sequence length="270" mass="29821">MKRFLQLPASRFLPPGPGFLPPDLGSFPRVWVPTSSLRLPGRGSTTSTTRAHQLYSRQGKVSHLEDLLLRRAYDRQIPAITIKQMKIYAHCITSTTLLTGSGHDLQLISRVPPCSLKYLDTSCSLQHIDRSTICSGHVPSRTGGPQGPTLVVGTINYRSRRPCDLLYDRRPPPNDQSPAAAKASTTYTGPYPYGKGGDGVPATMQQGFSFKHEDVSDSPNGFKPMQPNHHGLISLAGKKQGALAAAEARKRRKELMRLKNFHDRQCRLQV</sequence>
<evidence type="ECO:0000313" key="3">
    <source>
        <dbReference type="Proteomes" id="UP000266723"/>
    </source>
</evidence>
<proteinExistence type="predicted"/>
<gene>
    <name evidence="2" type="ORF">DY000_02023979</name>
</gene>
<reference evidence="2 3" key="1">
    <citation type="journal article" date="2020" name="BMC Genomics">
        <title>Intraspecific diversification of the crop wild relative Brassica cretica Lam. using demographic model selection.</title>
        <authorList>
            <person name="Kioukis A."/>
            <person name="Michalopoulou V.A."/>
            <person name="Briers L."/>
            <person name="Pirintsos S."/>
            <person name="Studholme D.J."/>
            <person name="Pavlidis P."/>
            <person name="Sarris P.F."/>
        </authorList>
    </citation>
    <scope>NUCLEOTIDE SEQUENCE [LARGE SCALE GENOMIC DNA]</scope>
    <source>
        <strain evidence="3">cv. PFS-1207/04</strain>
    </source>
</reference>